<dbReference type="Pfam" id="PF01256">
    <property type="entry name" value="Carb_kinase"/>
    <property type="match status" value="1"/>
</dbReference>
<organism evidence="2 3">
    <name type="scientific">Desulfovibrio fairfieldensis</name>
    <dbReference type="NCBI Taxonomy" id="44742"/>
    <lineage>
        <taxon>Bacteria</taxon>
        <taxon>Pseudomonadati</taxon>
        <taxon>Thermodesulfobacteriota</taxon>
        <taxon>Desulfovibrionia</taxon>
        <taxon>Desulfovibrionales</taxon>
        <taxon>Desulfovibrionaceae</taxon>
        <taxon>Desulfovibrio</taxon>
    </lineage>
</organism>
<dbReference type="InterPro" id="IPR000631">
    <property type="entry name" value="CARKD"/>
</dbReference>
<dbReference type="EMBL" id="CP014229">
    <property type="protein sequence ID" value="AMD89395.1"/>
    <property type="molecule type" value="Genomic_DNA"/>
</dbReference>
<dbReference type="GO" id="GO:0016836">
    <property type="term" value="F:hydro-lyase activity"/>
    <property type="evidence" value="ECO:0007669"/>
    <property type="project" value="InterPro"/>
</dbReference>
<dbReference type="SUPFAM" id="SSF53613">
    <property type="entry name" value="Ribokinase-like"/>
    <property type="match status" value="1"/>
</dbReference>
<gene>
    <name evidence="2" type="ORF">AXF13_04300</name>
</gene>
<dbReference type="Proteomes" id="UP000069241">
    <property type="component" value="Chromosome"/>
</dbReference>
<evidence type="ECO:0000313" key="2">
    <source>
        <dbReference type="EMBL" id="AMD89395.1"/>
    </source>
</evidence>
<dbReference type="Gene3D" id="3.40.1190.20">
    <property type="match status" value="1"/>
</dbReference>
<evidence type="ECO:0000259" key="1">
    <source>
        <dbReference type="Pfam" id="PF01256"/>
    </source>
</evidence>
<keyword evidence="2" id="KW-0418">Kinase</keyword>
<protein>
    <submittedName>
        <fullName evidence="2">Sugar kinase</fullName>
    </submittedName>
</protein>
<name>A0A0X8JIE5_9BACT</name>
<proteinExistence type="predicted"/>
<keyword evidence="3" id="KW-1185">Reference proteome</keyword>
<dbReference type="InterPro" id="IPR029056">
    <property type="entry name" value="Ribokinase-like"/>
</dbReference>
<sequence>MWLIVGTVPDADFALTPDAVTAQSRVDGDALLLPDGRRVPVRRGTAALAATALLACASCDFPAPGLLLAGDTGSGTGSRAVYAWLEEHLPELAAAPGSRTDCPAGGRTGGQVGWLAGLTFHYLFPDLDWHNRVLMALQALERKPLLAADAGFMYVAKMSGYADAYDLFTPDLGELAFLADEKAPHPFYTRGFLLAEEEDVPGLLARARQHGNCPSNLIIKGQADYIVCNGEIRATVTEPSAAAMECIGGTGDLVTGLVTAFLAGGLPLCRAALSAARATRLLARHCAPTPATQVGELIARLPEVLQAEREAIFAPLTAE</sequence>
<dbReference type="GO" id="GO:0016301">
    <property type="term" value="F:kinase activity"/>
    <property type="evidence" value="ECO:0007669"/>
    <property type="project" value="UniProtKB-KW"/>
</dbReference>
<feature type="domain" description="YjeF C-terminal" evidence="1">
    <location>
        <begin position="141"/>
        <end position="289"/>
    </location>
</feature>
<dbReference type="KEGG" id="dfi:AXF13_04300"/>
<evidence type="ECO:0000313" key="3">
    <source>
        <dbReference type="Proteomes" id="UP000069241"/>
    </source>
</evidence>
<dbReference type="RefSeq" id="WP_062251775.1">
    <property type="nucleotide sequence ID" value="NZ_CP014229.1"/>
</dbReference>
<dbReference type="AlphaFoldDB" id="A0A0X8JIE5"/>
<accession>A0A0X8JIE5</accession>
<keyword evidence="2" id="KW-0808">Transferase</keyword>
<reference evidence="3" key="1">
    <citation type="submission" date="2016-02" db="EMBL/GenBank/DDBJ databases">
        <authorList>
            <person name="Holder M.E."/>
            <person name="Ajami N.J."/>
            <person name="Petrosino J.F."/>
        </authorList>
    </citation>
    <scope>NUCLEOTIDE SEQUENCE [LARGE SCALE GENOMIC DNA]</scope>
    <source>
        <strain evidence="3">CCUG 45958</strain>
    </source>
</reference>
<dbReference type="STRING" id="44742.AXF13_04300"/>